<dbReference type="PANTHER" id="PTHR35686:SF1">
    <property type="entry name" value="KINETOCHORE PROTEIN"/>
    <property type="match status" value="1"/>
</dbReference>
<name>A0A2G9GUZ0_9LAMI</name>
<protein>
    <submittedName>
        <fullName evidence="1">Uncharacterized protein</fullName>
    </submittedName>
</protein>
<comment type="caution">
    <text evidence="1">The sequence shown here is derived from an EMBL/GenBank/DDBJ whole genome shotgun (WGS) entry which is preliminary data.</text>
</comment>
<gene>
    <name evidence="1" type="ORF">CDL12_18313</name>
</gene>
<dbReference type="EMBL" id="NKXS01003607">
    <property type="protein sequence ID" value="PIN09103.1"/>
    <property type="molecule type" value="Genomic_DNA"/>
</dbReference>
<keyword evidence="2" id="KW-1185">Reference proteome</keyword>
<organism evidence="1 2">
    <name type="scientific">Handroanthus impetiginosus</name>
    <dbReference type="NCBI Taxonomy" id="429701"/>
    <lineage>
        <taxon>Eukaryota</taxon>
        <taxon>Viridiplantae</taxon>
        <taxon>Streptophyta</taxon>
        <taxon>Embryophyta</taxon>
        <taxon>Tracheophyta</taxon>
        <taxon>Spermatophyta</taxon>
        <taxon>Magnoliopsida</taxon>
        <taxon>eudicotyledons</taxon>
        <taxon>Gunneridae</taxon>
        <taxon>Pentapetalae</taxon>
        <taxon>asterids</taxon>
        <taxon>lamiids</taxon>
        <taxon>Lamiales</taxon>
        <taxon>Bignoniaceae</taxon>
        <taxon>Crescentiina</taxon>
        <taxon>Tabebuia alliance</taxon>
        <taxon>Handroanthus</taxon>
    </lineage>
</organism>
<dbReference type="OrthoDB" id="1914453at2759"/>
<dbReference type="STRING" id="429701.A0A2G9GUZ0"/>
<dbReference type="AlphaFoldDB" id="A0A2G9GUZ0"/>
<accession>A0A2G9GUZ0</accession>
<sequence length="139" mass="15835">MADQFHEAFGTVTGIDETPSCGGLYGKLQRVMRIEKERDVDYIKNISTLTAFKDESTCLSVRILSRSLEAKLIICSCTSIEDGKNSHWESNLHMKIEGVTRTLTIIFNPRVCSDVEIEVGNLICIRPPWKKLERRRGKF</sequence>
<dbReference type="Proteomes" id="UP000231279">
    <property type="component" value="Unassembled WGS sequence"/>
</dbReference>
<reference evidence="2" key="1">
    <citation type="journal article" date="2018" name="Gigascience">
        <title>Genome assembly of the Pink Ipe (Handroanthus impetiginosus, Bignoniaceae), a highly valued, ecologically keystone Neotropical timber forest tree.</title>
        <authorList>
            <person name="Silva-Junior O.B."/>
            <person name="Grattapaglia D."/>
            <person name="Novaes E."/>
            <person name="Collevatti R.G."/>
        </authorList>
    </citation>
    <scope>NUCLEOTIDE SEQUENCE [LARGE SCALE GENOMIC DNA]</scope>
    <source>
        <strain evidence="2">cv. UFG-1</strain>
    </source>
</reference>
<evidence type="ECO:0000313" key="2">
    <source>
        <dbReference type="Proteomes" id="UP000231279"/>
    </source>
</evidence>
<dbReference type="PANTHER" id="PTHR35686">
    <property type="entry name" value="KINETOCHORE PROTEIN"/>
    <property type="match status" value="1"/>
</dbReference>
<evidence type="ECO:0000313" key="1">
    <source>
        <dbReference type="EMBL" id="PIN09103.1"/>
    </source>
</evidence>
<proteinExistence type="predicted"/>